<sequence>MKDFVFTTVSGLLLLFMGACQTNNHEAKFRLHNGEKTGLTFRNTIKPSPNLNIFNYMYFYNGGGTGAADFNKDGFVDLVFTANQSDNKLYLNKGNNKKMQFEDITEKAGFKAPAGWSTGVSIADINQDGLLDIYISRVGDFMALKGHNLLFECQNIDPEGIPHFVEKSKEYGLDLVGFGTQAAFFDADADGDLDLFQLNHSVHQNGTFGKRDLFLNTFHPLSGDRFFENQNGKYVETTQKTGINSSALGYGLGLALGDINLDGYPDVYVGNDFHENDYLYINQKNGTFRDEINERIRHTSRFTMGVDIADLNNDVFPEILTLDMLPYDPQILKRSEGEDAYYNFKFKLGQGYNVQFARNNLQLNNREGIFSEIGMAAGVHATDWSWSALMFDFENDGRKDIFISNGINKRMNDMDYINFVSTDEIQQQISEKRFDESNAALTDLLPEVKIPNRFFKNTPDLLFEDQAEFIDNNADSYSNGAVYADLDNDGDLDIVTNNINESVFVYENLSQQTPDPENKSLKITLKGKQGNVNAIGAKCLVYSNGEVHYQEKFPVRGFQSSAEIPLLIGLGKVEKVDSVVVIWPTNDYEILKNVDLQKTLSVNYKPNLPNYDYRSWHLQKGRFKDQAASLGLDILHRENPFNEFDREALIPNMMSTEGPALAVGDFNGDGLDDVFLGASRGIASQVYIQKLNRKFVPLAQSALIKDSDFEDVDAVWADVNNDKYMDLIVGSGGNEYFGKSEYLQTRLYLNDGKGQLQKDTLAFKGFFINAQAVRVADVNQDGFADVFIGARSVPFAYGKTPDSYLFINDGKGHFSDQTELFAPDLKKGGLVKDAQWVDLDADKDIDLVVAYEWGKVVLFENTYMKFTQKPLTDKNGWWNFIKPIDIDQDGDLDLICGNVGLNSRLHASDKEPVRMYVNDYDENGRPDQIITYYLLGKETIFADKREVERQIPYIKKQFLQSRDFAKASLREILGNKKVDEALVLEANYFENAWLENKGKDGFALRNPGSNAQYTSYYVAEAILNPLTRKTDVMLLGNFFDCNIQMGLYDADNGSVFSLNNKGQFLPEPLLDTRLEGQVRRIRKIKVGKSFFYLVARNNEKLMALGSN</sequence>
<dbReference type="PANTHER" id="PTHR16026:SF0">
    <property type="entry name" value="CARTILAGE ACIDIC PROTEIN 1"/>
    <property type="match status" value="1"/>
</dbReference>
<evidence type="ECO:0000256" key="1">
    <source>
        <dbReference type="ARBA" id="ARBA00022729"/>
    </source>
</evidence>
<dbReference type="InterPro" id="IPR011519">
    <property type="entry name" value="UnbV_ASPIC"/>
</dbReference>
<dbReference type="SMART" id="SM00191">
    <property type="entry name" value="Int_alpha"/>
    <property type="match status" value="4"/>
</dbReference>
<dbReference type="Gene3D" id="2.130.10.130">
    <property type="entry name" value="Integrin alpha, N-terminal"/>
    <property type="match status" value="4"/>
</dbReference>
<evidence type="ECO:0000256" key="3">
    <source>
        <dbReference type="ARBA" id="ARBA00023180"/>
    </source>
</evidence>
<dbReference type="InterPro" id="IPR013517">
    <property type="entry name" value="FG-GAP"/>
</dbReference>
<dbReference type="EMBL" id="CP002859">
    <property type="protein sequence ID" value="AEI47717.1"/>
    <property type="molecule type" value="Genomic_DNA"/>
</dbReference>
<evidence type="ECO:0000313" key="5">
    <source>
        <dbReference type="EMBL" id="AEI47717.1"/>
    </source>
</evidence>
<evidence type="ECO:0000256" key="2">
    <source>
        <dbReference type="ARBA" id="ARBA00022737"/>
    </source>
</evidence>
<dbReference type="InterPro" id="IPR013519">
    <property type="entry name" value="Int_alpha_beta-p"/>
</dbReference>
<reference evidence="6" key="1">
    <citation type="submission" date="2011-06" db="EMBL/GenBank/DDBJ databases">
        <title>The complete genome of chromosome of Runella slithyformis DSM 19594.</title>
        <authorList>
            <consortium name="US DOE Joint Genome Institute (JGI-PGF)"/>
            <person name="Lucas S."/>
            <person name="Han J."/>
            <person name="Lapidus A."/>
            <person name="Bruce D."/>
            <person name="Goodwin L."/>
            <person name="Pitluck S."/>
            <person name="Peters L."/>
            <person name="Kyrpides N."/>
            <person name="Mavromatis K."/>
            <person name="Ivanova N."/>
            <person name="Ovchinnikova G."/>
            <person name="Zhang X."/>
            <person name="Misra M."/>
            <person name="Detter J.C."/>
            <person name="Tapia R."/>
            <person name="Han C."/>
            <person name="Land M."/>
            <person name="Hauser L."/>
            <person name="Markowitz V."/>
            <person name="Cheng J.-F."/>
            <person name="Hugenholtz P."/>
            <person name="Woyke T."/>
            <person name="Wu D."/>
            <person name="Tindall B."/>
            <person name="Faehrich R."/>
            <person name="Brambilla E."/>
            <person name="Klenk H.-P."/>
            <person name="Eisen J.A."/>
        </authorList>
    </citation>
    <scope>NUCLEOTIDE SEQUENCE [LARGE SCALE GENOMIC DNA]</scope>
    <source>
        <strain evidence="6">ATCC 29530 / DSM 19594 / LMG 11500 / NCIMB 11436 / LSU 4</strain>
    </source>
</reference>
<keyword evidence="6" id="KW-1185">Reference proteome</keyword>
<protein>
    <submittedName>
        <fullName evidence="5">Fg-gap repeat protein</fullName>
    </submittedName>
</protein>
<gene>
    <name evidence="5" type="ordered locus">Runsl_1290</name>
</gene>
<accession>A0A7U3ZI84</accession>
<dbReference type="PANTHER" id="PTHR16026">
    <property type="entry name" value="CARTILAGE ACIDIC PROTEIN 1"/>
    <property type="match status" value="1"/>
</dbReference>
<name>A0A7U3ZI84_RUNSL</name>
<keyword evidence="1" id="KW-0732">Signal</keyword>
<dbReference type="Pfam" id="PF07593">
    <property type="entry name" value="UnbV_ASPIC"/>
    <property type="match status" value="1"/>
</dbReference>
<dbReference type="SUPFAM" id="SSF69318">
    <property type="entry name" value="Integrin alpha N-terminal domain"/>
    <property type="match status" value="2"/>
</dbReference>
<reference evidence="5 6" key="2">
    <citation type="journal article" date="2012" name="Stand. Genomic Sci.">
        <title>Complete genome sequence of the aquatic bacterium Runella slithyformis type strain (LSU 4(T)).</title>
        <authorList>
            <person name="Copeland A."/>
            <person name="Zhang X."/>
            <person name="Misra M."/>
            <person name="Lapidus A."/>
            <person name="Nolan M."/>
            <person name="Lucas S."/>
            <person name="Deshpande S."/>
            <person name="Cheng J.F."/>
            <person name="Tapia R."/>
            <person name="Goodwin L.A."/>
            <person name="Pitluck S."/>
            <person name="Liolios K."/>
            <person name="Pagani I."/>
            <person name="Ivanova N."/>
            <person name="Mikhailova N."/>
            <person name="Pati A."/>
            <person name="Chen A."/>
            <person name="Palaniappan K."/>
            <person name="Land M."/>
            <person name="Hauser L."/>
            <person name="Pan C."/>
            <person name="Jeffries C.D."/>
            <person name="Detter J.C."/>
            <person name="Brambilla E.M."/>
            <person name="Rohde M."/>
            <person name="Djao O.D."/>
            <person name="Goker M."/>
            <person name="Sikorski J."/>
            <person name="Tindall B.J."/>
            <person name="Woyke T."/>
            <person name="Bristow J."/>
            <person name="Eisen J.A."/>
            <person name="Markowitz V."/>
            <person name="Hugenholtz P."/>
            <person name="Kyrpides N.C."/>
            <person name="Klenk H.P."/>
            <person name="Mavromatis K."/>
        </authorList>
    </citation>
    <scope>NUCLEOTIDE SEQUENCE [LARGE SCALE GENOMIC DNA]</scope>
    <source>
        <strain evidence="6">ATCC 29530 / DSM 19594 / LMG 11500 / NCIMB 11436 / LSU 4</strain>
    </source>
</reference>
<keyword evidence="3" id="KW-0325">Glycoprotein</keyword>
<dbReference type="KEGG" id="rsi:Runsl_1290"/>
<organism evidence="5 6">
    <name type="scientific">Runella slithyformis (strain ATCC 29530 / DSM 19594 / LMG 11500 / NCIMB 11436 / LSU 4)</name>
    <dbReference type="NCBI Taxonomy" id="761193"/>
    <lineage>
        <taxon>Bacteria</taxon>
        <taxon>Pseudomonadati</taxon>
        <taxon>Bacteroidota</taxon>
        <taxon>Cytophagia</taxon>
        <taxon>Cytophagales</taxon>
        <taxon>Spirosomataceae</taxon>
        <taxon>Runella</taxon>
    </lineage>
</organism>
<evidence type="ECO:0000313" key="6">
    <source>
        <dbReference type="Proteomes" id="UP000000493"/>
    </source>
</evidence>
<dbReference type="InterPro" id="IPR028994">
    <property type="entry name" value="Integrin_alpha_N"/>
</dbReference>
<dbReference type="Pfam" id="PF13517">
    <property type="entry name" value="FG-GAP_3"/>
    <property type="match status" value="4"/>
</dbReference>
<proteinExistence type="predicted"/>
<dbReference type="Proteomes" id="UP000000493">
    <property type="component" value="Chromosome"/>
</dbReference>
<dbReference type="PROSITE" id="PS51257">
    <property type="entry name" value="PROKAR_LIPOPROTEIN"/>
    <property type="match status" value="1"/>
</dbReference>
<keyword evidence="2" id="KW-0677">Repeat</keyword>
<evidence type="ECO:0000259" key="4">
    <source>
        <dbReference type="Pfam" id="PF07593"/>
    </source>
</evidence>
<dbReference type="RefSeq" id="WP_013927036.1">
    <property type="nucleotide sequence ID" value="NC_015703.1"/>
</dbReference>
<dbReference type="AlphaFoldDB" id="A0A7U3ZI84"/>
<feature type="domain" description="ASPIC/UnbV" evidence="4">
    <location>
        <begin position="534"/>
        <end position="600"/>
    </location>
</feature>
<dbReference type="InterPro" id="IPR027039">
    <property type="entry name" value="Crtac1"/>
</dbReference>